<evidence type="ECO:0000256" key="1">
    <source>
        <dbReference type="SAM" id="Coils"/>
    </source>
</evidence>
<protein>
    <submittedName>
        <fullName evidence="3">Uncharacterized protein</fullName>
    </submittedName>
</protein>
<evidence type="ECO:0000313" key="3">
    <source>
        <dbReference type="EMBL" id="CAG2251772.1"/>
    </source>
</evidence>
<feature type="compositionally biased region" description="Basic residues" evidence="2">
    <location>
        <begin position="53"/>
        <end position="62"/>
    </location>
</feature>
<dbReference type="Proteomes" id="UP000683360">
    <property type="component" value="Unassembled WGS sequence"/>
</dbReference>
<dbReference type="Gene3D" id="1.20.5.340">
    <property type="match status" value="1"/>
</dbReference>
<evidence type="ECO:0000313" key="4">
    <source>
        <dbReference type="Proteomes" id="UP000683360"/>
    </source>
</evidence>
<gene>
    <name evidence="3" type="ORF">MEDL_63349</name>
</gene>
<name>A0A8S3VAH5_MYTED</name>
<keyword evidence="1" id="KW-0175">Coiled coil</keyword>
<dbReference type="InterPro" id="IPR036514">
    <property type="entry name" value="SGNH_hydro_sf"/>
</dbReference>
<feature type="region of interest" description="Disordered" evidence="2">
    <location>
        <begin position="32"/>
        <end position="75"/>
    </location>
</feature>
<feature type="coiled-coil region" evidence="1">
    <location>
        <begin position="165"/>
        <end position="199"/>
    </location>
</feature>
<keyword evidence="4" id="KW-1185">Reference proteome</keyword>
<dbReference type="SUPFAM" id="SSF52266">
    <property type="entry name" value="SGNH hydrolase"/>
    <property type="match status" value="1"/>
</dbReference>
<sequence>MLRVTCNEQSRFLVERLNYDFICEICPKKGKNRNNESNTSDNSATNDPDEKKPKKKKAKKKTQSTCTKEGDKTGDITNVNKQLISTHLDNGDLKSLLQENMMNNMNQSSFSQDTNFYCPNPNNMFPSHSQSQQMCSTPNTGMIPMPMQHVSPLMLSTMQQRPQWVDELFSRIDRFENKLDHLNSKVTKLENTTKALDDRFCQIESSTQYISNEFETQKTSISNIKTEVDKLAKQLKNNHVNDEKLSKTIDQVKKENDRTTRYISLVNQNDSNVRYLRRKFIELKELITKIKPKSKIIFLEIPPYSIQRWNRSQGHKNADIFSEDDQTLQNQLYLLNTFIQEINQSAEKSPKFDLDIRKTSKRKGGTDEYYNFNLYRTDGVHPNLLLAKLWMRRIGTKILHQCYR</sequence>
<feature type="compositionally biased region" description="Polar residues" evidence="2">
    <location>
        <begin position="35"/>
        <end position="46"/>
    </location>
</feature>
<dbReference type="EMBL" id="CAJPWZ010003097">
    <property type="protein sequence ID" value="CAG2251772.1"/>
    <property type="molecule type" value="Genomic_DNA"/>
</dbReference>
<organism evidence="3 4">
    <name type="scientific">Mytilus edulis</name>
    <name type="common">Blue mussel</name>
    <dbReference type="NCBI Taxonomy" id="6550"/>
    <lineage>
        <taxon>Eukaryota</taxon>
        <taxon>Metazoa</taxon>
        <taxon>Spiralia</taxon>
        <taxon>Lophotrochozoa</taxon>
        <taxon>Mollusca</taxon>
        <taxon>Bivalvia</taxon>
        <taxon>Autobranchia</taxon>
        <taxon>Pteriomorphia</taxon>
        <taxon>Mytilida</taxon>
        <taxon>Mytiloidea</taxon>
        <taxon>Mytilidae</taxon>
        <taxon>Mytilinae</taxon>
        <taxon>Mytilus</taxon>
    </lineage>
</organism>
<evidence type="ECO:0000256" key="2">
    <source>
        <dbReference type="SAM" id="MobiDB-lite"/>
    </source>
</evidence>
<dbReference type="Gene3D" id="3.40.50.1110">
    <property type="entry name" value="SGNH hydrolase"/>
    <property type="match status" value="1"/>
</dbReference>
<accession>A0A8S3VAH5</accession>
<dbReference type="AlphaFoldDB" id="A0A8S3VAH5"/>
<comment type="caution">
    <text evidence="3">The sequence shown here is derived from an EMBL/GenBank/DDBJ whole genome shotgun (WGS) entry which is preliminary data.</text>
</comment>
<proteinExistence type="predicted"/>
<reference evidence="3" key="1">
    <citation type="submission" date="2021-03" db="EMBL/GenBank/DDBJ databases">
        <authorList>
            <person name="Bekaert M."/>
        </authorList>
    </citation>
    <scope>NUCLEOTIDE SEQUENCE</scope>
</reference>